<reference evidence="1" key="1">
    <citation type="journal article" date="2021" name="Proc. Natl. Acad. Sci. U.S.A.">
        <title>A Catalog of Tens of Thousands of Viruses from Human Metagenomes Reveals Hidden Associations with Chronic Diseases.</title>
        <authorList>
            <person name="Tisza M.J."/>
            <person name="Buck C.B."/>
        </authorList>
    </citation>
    <scope>NUCLEOTIDE SEQUENCE</scope>
    <source>
        <strain evidence="1">CtXYk3</strain>
    </source>
</reference>
<dbReference type="EMBL" id="BK032743">
    <property type="protein sequence ID" value="DAF57916.1"/>
    <property type="molecule type" value="Genomic_DNA"/>
</dbReference>
<proteinExistence type="predicted"/>
<accession>A0A8S5T3I5</accession>
<sequence>MSLKRLLFKNDYKTSSRFRAKLNFCMTKTTIDYRLSTINLFMIQKILKLFS</sequence>
<organism evidence="1">
    <name type="scientific">Siphoviridae sp. ctXYk3</name>
    <dbReference type="NCBI Taxonomy" id="2827886"/>
    <lineage>
        <taxon>Viruses</taxon>
        <taxon>Duplodnaviria</taxon>
        <taxon>Heunggongvirae</taxon>
        <taxon>Uroviricota</taxon>
        <taxon>Caudoviricetes</taxon>
    </lineage>
</organism>
<protein>
    <submittedName>
        <fullName evidence="1">Uncharacterized protein</fullName>
    </submittedName>
</protein>
<name>A0A8S5T3I5_9CAUD</name>
<evidence type="ECO:0000313" key="1">
    <source>
        <dbReference type="EMBL" id="DAF57916.1"/>
    </source>
</evidence>